<dbReference type="InterPro" id="IPR000504">
    <property type="entry name" value="RRM_dom"/>
</dbReference>
<gene>
    <name evidence="6" type="primary">LOC101507724</name>
</gene>
<dbReference type="PaxDb" id="3827-XP_004501453.1"/>
<dbReference type="SUPFAM" id="SSF54928">
    <property type="entry name" value="RNA-binding domain, RBD"/>
    <property type="match status" value="1"/>
</dbReference>
<dbReference type="eggNOG" id="ENOG502RY61">
    <property type="taxonomic scope" value="Eukaryota"/>
</dbReference>
<dbReference type="AlphaFoldDB" id="A0A1S2YAJ0"/>
<dbReference type="InterPro" id="IPR012677">
    <property type="entry name" value="Nucleotide-bd_a/b_plait_sf"/>
</dbReference>
<evidence type="ECO:0000256" key="2">
    <source>
        <dbReference type="PROSITE-ProRule" id="PRU00176"/>
    </source>
</evidence>
<evidence type="ECO:0000313" key="5">
    <source>
        <dbReference type="Proteomes" id="UP000087171"/>
    </source>
</evidence>
<feature type="compositionally biased region" description="Basic and acidic residues" evidence="3">
    <location>
        <begin position="69"/>
        <end position="79"/>
    </location>
</feature>
<proteinExistence type="predicted"/>
<feature type="region of interest" description="Disordered" evidence="3">
    <location>
        <begin position="1"/>
        <end position="48"/>
    </location>
</feature>
<dbReference type="Gene3D" id="3.30.70.330">
    <property type="match status" value="1"/>
</dbReference>
<evidence type="ECO:0000259" key="4">
    <source>
        <dbReference type="PROSITE" id="PS50102"/>
    </source>
</evidence>
<dbReference type="Proteomes" id="UP000087171">
    <property type="component" value="Chromosome Ca5"/>
</dbReference>
<dbReference type="KEGG" id="cam:101507724"/>
<name>A0A1S2YAJ0_CICAR</name>
<reference evidence="6" key="2">
    <citation type="submission" date="2025-08" db="UniProtKB">
        <authorList>
            <consortium name="RefSeq"/>
        </authorList>
    </citation>
    <scope>IDENTIFICATION</scope>
    <source>
        <tissue evidence="6">Etiolated seedlings</tissue>
    </source>
</reference>
<dbReference type="RefSeq" id="XP_004501453.1">
    <property type="nucleotide sequence ID" value="XM_004501396.3"/>
</dbReference>
<feature type="compositionally biased region" description="Basic and acidic residues" evidence="3">
    <location>
        <begin position="86"/>
        <end position="98"/>
    </location>
</feature>
<feature type="compositionally biased region" description="Pro residues" evidence="3">
    <location>
        <begin position="1"/>
        <end position="12"/>
    </location>
</feature>
<dbReference type="OrthoDB" id="431169at2759"/>
<dbReference type="InterPro" id="IPR035979">
    <property type="entry name" value="RBD_domain_sf"/>
</dbReference>
<protein>
    <submittedName>
        <fullName evidence="6">U1 small nuclear ribonucleoprotein A-like</fullName>
    </submittedName>
</protein>
<dbReference type="GeneID" id="101507724"/>
<evidence type="ECO:0000256" key="1">
    <source>
        <dbReference type="ARBA" id="ARBA00022884"/>
    </source>
</evidence>
<evidence type="ECO:0000313" key="6">
    <source>
        <dbReference type="RefSeq" id="XP_004501453.1"/>
    </source>
</evidence>
<keyword evidence="5" id="KW-1185">Reference proteome</keyword>
<dbReference type="PANTHER" id="PTHR10501">
    <property type="entry name" value="U1 SMALL NUCLEAR RIBONUCLEOPROTEIN A/U2 SMALL NUCLEAR RIBONUCLEOPROTEIN B"/>
    <property type="match status" value="1"/>
</dbReference>
<dbReference type="CDD" id="cd21618">
    <property type="entry name" value="RRM_AtNSRA_like"/>
    <property type="match status" value="1"/>
</dbReference>
<dbReference type="Pfam" id="PF00076">
    <property type="entry name" value="RRM_1"/>
    <property type="match status" value="1"/>
</dbReference>
<feature type="region of interest" description="Disordered" evidence="3">
    <location>
        <begin position="69"/>
        <end position="98"/>
    </location>
</feature>
<accession>A0A1S2YAJ0</accession>
<evidence type="ECO:0000256" key="3">
    <source>
        <dbReference type="SAM" id="MobiDB-lite"/>
    </source>
</evidence>
<sequence>MADPYHPYPTPAPSDGATFSRTSYAGFIPSETPSLASPHPKSTDFPGYGSDYLHKDVSLFRMEPYGVDDTRGSRVHSEHNATGYSHPEDPELSTKRDTPLGVNPGVPDLNNESMPKSNYDAVPVTAAESNILFVGGLPKDCTRREVGHLFRPFIGYKDIKLVHKEPRRSGDKSMILCFVEFTEPKCALTAMEALQGYKFDDKKPDSSILKIQFAHFPFRPPTNDGL</sequence>
<keyword evidence="1 2" id="KW-0694">RNA-binding</keyword>
<feature type="domain" description="RRM" evidence="4">
    <location>
        <begin position="130"/>
        <end position="216"/>
    </location>
</feature>
<dbReference type="GO" id="GO:0003723">
    <property type="term" value="F:RNA binding"/>
    <property type="evidence" value="ECO:0007669"/>
    <property type="project" value="UniProtKB-UniRule"/>
</dbReference>
<dbReference type="PROSITE" id="PS50102">
    <property type="entry name" value="RRM"/>
    <property type="match status" value="1"/>
</dbReference>
<reference evidence="5" key="1">
    <citation type="journal article" date="2013" name="Nat. Biotechnol.">
        <title>Draft genome sequence of chickpea (Cicer arietinum) provides a resource for trait improvement.</title>
        <authorList>
            <person name="Varshney R.K."/>
            <person name="Song C."/>
            <person name="Saxena R.K."/>
            <person name="Azam S."/>
            <person name="Yu S."/>
            <person name="Sharpe A.G."/>
            <person name="Cannon S."/>
            <person name="Baek J."/>
            <person name="Rosen B.D."/>
            <person name="Tar'an B."/>
            <person name="Millan T."/>
            <person name="Zhang X."/>
            <person name="Ramsay L.D."/>
            <person name="Iwata A."/>
            <person name="Wang Y."/>
            <person name="Nelson W."/>
            <person name="Farmer A.D."/>
            <person name="Gaur P.M."/>
            <person name="Soderlund C."/>
            <person name="Penmetsa R.V."/>
            <person name="Xu C."/>
            <person name="Bharti A.K."/>
            <person name="He W."/>
            <person name="Winter P."/>
            <person name="Zhao S."/>
            <person name="Hane J.K."/>
            <person name="Carrasquilla-Garcia N."/>
            <person name="Condie J.A."/>
            <person name="Upadhyaya H.D."/>
            <person name="Luo M.C."/>
            <person name="Thudi M."/>
            <person name="Gowda C.L."/>
            <person name="Singh N.P."/>
            <person name="Lichtenzveig J."/>
            <person name="Gali K.K."/>
            <person name="Rubio J."/>
            <person name="Nadarajan N."/>
            <person name="Dolezel J."/>
            <person name="Bansal K.C."/>
            <person name="Xu X."/>
            <person name="Edwards D."/>
            <person name="Zhang G."/>
            <person name="Kahl G."/>
            <person name="Gil J."/>
            <person name="Singh K.B."/>
            <person name="Datta S.K."/>
            <person name="Jackson S.A."/>
            <person name="Wang J."/>
            <person name="Cook D.R."/>
        </authorList>
    </citation>
    <scope>NUCLEOTIDE SEQUENCE [LARGE SCALE GENOMIC DNA]</scope>
    <source>
        <strain evidence="5">cv. CDC Frontier</strain>
    </source>
</reference>
<dbReference type="SMART" id="SM00360">
    <property type="entry name" value="RRM"/>
    <property type="match status" value="1"/>
</dbReference>
<organism evidence="5 6">
    <name type="scientific">Cicer arietinum</name>
    <name type="common">Chickpea</name>
    <name type="synonym">Garbanzo</name>
    <dbReference type="NCBI Taxonomy" id="3827"/>
    <lineage>
        <taxon>Eukaryota</taxon>
        <taxon>Viridiplantae</taxon>
        <taxon>Streptophyta</taxon>
        <taxon>Embryophyta</taxon>
        <taxon>Tracheophyta</taxon>
        <taxon>Spermatophyta</taxon>
        <taxon>Magnoliopsida</taxon>
        <taxon>eudicotyledons</taxon>
        <taxon>Gunneridae</taxon>
        <taxon>Pentapetalae</taxon>
        <taxon>rosids</taxon>
        <taxon>fabids</taxon>
        <taxon>Fabales</taxon>
        <taxon>Fabaceae</taxon>
        <taxon>Papilionoideae</taxon>
        <taxon>50 kb inversion clade</taxon>
        <taxon>NPAAA clade</taxon>
        <taxon>Hologalegina</taxon>
        <taxon>IRL clade</taxon>
        <taxon>Cicereae</taxon>
        <taxon>Cicer</taxon>
    </lineage>
</organism>